<proteinExistence type="inferred from homology"/>
<name>A0A2A4X748_UNCAE</name>
<comment type="function">
    <text evidence="7">The globular domain of the protein is located near the polypeptide exit tunnel on the outside of the subunit, while an extended beta-hairpin is found that lines the wall of the exit tunnel in the center of the 70S ribosome.</text>
</comment>
<dbReference type="Pfam" id="PF00237">
    <property type="entry name" value="Ribosomal_L22"/>
    <property type="match status" value="1"/>
</dbReference>
<organism evidence="11 12">
    <name type="scientific">Aerophobetes bacterium</name>
    <dbReference type="NCBI Taxonomy" id="2030807"/>
    <lineage>
        <taxon>Bacteria</taxon>
        <taxon>Candidatus Aerophobota</taxon>
    </lineage>
</organism>
<dbReference type="GO" id="GO:0022625">
    <property type="term" value="C:cytosolic large ribosomal subunit"/>
    <property type="evidence" value="ECO:0007669"/>
    <property type="project" value="TreeGrafter"/>
</dbReference>
<dbReference type="GO" id="GO:0019843">
    <property type="term" value="F:rRNA binding"/>
    <property type="evidence" value="ECO:0007669"/>
    <property type="project" value="UniProtKB-UniRule"/>
</dbReference>
<keyword evidence="2 7" id="KW-0699">rRNA-binding</keyword>
<dbReference type="GO" id="GO:0006412">
    <property type="term" value="P:translation"/>
    <property type="evidence" value="ECO:0007669"/>
    <property type="project" value="UniProtKB-UniRule"/>
</dbReference>
<dbReference type="EMBL" id="NVUK01000006">
    <property type="protein sequence ID" value="PCI78390.1"/>
    <property type="molecule type" value="Genomic_DNA"/>
</dbReference>
<dbReference type="NCBIfam" id="TIGR01044">
    <property type="entry name" value="rplV_bact"/>
    <property type="match status" value="1"/>
</dbReference>
<reference evidence="12" key="1">
    <citation type="submission" date="2017-08" db="EMBL/GenBank/DDBJ databases">
        <title>A dynamic microbial community with high functional redundancy inhabits the cold, oxic subseafloor aquifer.</title>
        <authorList>
            <person name="Tully B.J."/>
            <person name="Wheat C.G."/>
            <person name="Glazer B.T."/>
            <person name="Huber J.A."/>
        </authorList>
    </citation>
    <scope>NUCLEOTIDE SEQUENCE [LARGE SCALE GENOMIC DNA]</scope>
</reference>
<evidence type="ECO:0000256" key="10">
    <source>
        <dbReference type="RuleBase" id="RU004008"/>
    </source>
</evidence>
<comment type="similarity">
    <text evidence="1 7 8">Belongs to the universal ribosomal protein uL22 family.</text>
</comment>
<evidence type="ECO:0000313" key="11">
    <source>
        <dbReference type="EMBL" id="PCI78390.1"/>
    </source>
</evidence>
<gene>
    <name evidence="7" type="primary">rplV</name>
    <name evidence="11" type="ORF">COB21_00720</name>
</gene>
<dbReference type="InterPro" id="IPR005727">
    <property type="entry name" value="Ribosomal_uL22_bac/chlpt-type"/>
</dbReference>
<evidence type="ECO:0000313" key="12">
    <source>
        <dbReference type="Proteomes" id="UP000218775"/>
    </source>
</evidence>
<comment type="subunit">
    <text evidence="7 9">Part of the 50S ribosomal subunit.</text>
</comment>
<evidence type="ECO:0000256" key="5">
    <source>
        <dbReference type="ARBA" id="ARBA00023274"/>
    </source>
</evidence>
<comment type="caution">
    <text evidence="11">The sequence shown here is derived from an EMBL/GenBank/DDBJ whole genome shotgun (WGS) entry which is preliminary data.</text>
</comment>
<keyword evidence="5 7" id="KW-0687">Ribonucleoprotein</keyword>
<comment type="function">
    <text evidence="7 10">This protein binds specifically to 23S rRNA; its binding is stimulated by other ribosomal proteins, e.g., L4, L17, and L20. It is important during the early stages of 50S assembly. It makes multiple contacts with different domains of the 23S rRNA in the assembled 50S subunit and ribosome.</text>
</comment>
<dbReference type="PANTHER" id="PTHR13501:SF8">
    <property type="entry name" value="LARGE RIBOSOMAL SUBUNIT PROTEIN UL22M"/>
    <property type="match status" value="1"/>
</dbReference>
<sequence>MNKNEAFAITKYVRISPRKARLAAGLIRKKRVKEAILQLNFCNLKGGRLLKKTLKSAIANAENNLSLRVEDLVVTEVRVDDGPTMKRAKSKCRGGRVPVLKRSSHFKVTVGTVKKEAQE</sequence>
<dbReference type="PANTHER" id="PTHR13501">
    <property type="entry name" value="CHLOROPLAST 50S RIBOSOMAL PROTEIN L22-RELATED"/>
    <property type="match status" value="1"/>
</dbReference>
<dbReference type="AlphaFoldDB" id="A0A2A4X748"/>
<dbReference type="HAMAP" id="MF_01331_B">
    <property type="entry name" value="Ribosomal_uL22_B"/>
    <property type="match status" value="1"/>
</dbReference>
<evidence type="ECO:0000256" key="8">
    <source>
        <dbReference type="RuleBase" id="RU004005"/>
    </source>
</evidence>
<evidence type="ECO:0000256" key="6">
    <source>
        <dbReference type="ARBA" id="ARBA00035207"/>
    </source>
</evidence>
<evidence type="ECO:0000256" key="9">
    <source>
        <dbReference type="RuleBase" id="RU004006"/>
    </source>
</evidence>
<accession>A0A2A4X748</accession>
<dbReference type="InterPro" id="IPR001063">
    <property type="entry name" value="Ribosomal_uL22"/>
</dbReference>
<dbReference type="InterPro" id="IPR047867">
    <property type="entry name" value="Ribosomal_uL22_bac/org-type"/>
</dbReference>
<evidence type="ECO:0000256" key="1">
    <source>
        <dbReference type="ARBA" id="ARBA00009451"/>
    </source>
</evidence>
<dbReference type="GO" id="GO:0003735">
    <property type="term" value="F:structural constituent of ribosome"/>
    <property type="evidence" value="ECO:0007669"/>
    <property type="project" value="InterPro"/>
</dbReference>
<dbReference type="InterPro" id="IPR036394">
    <property type="entry name" value="Ribosomal_uL22_sf"/>
</dbReference>
<keyword evidence="3 7" id="KW-0694">RNA-binding</keyword>
<dbReference type="Gene3D" id="3.90.470.10">
    <property type="entry name" value="Ribosomal protein L22/L17"/>
    <property type="match status" value="1"/>
</dbReference>
<evidence type="ECO:0000256" key="4">
    <source>
        <dbReference type="ARBA" id="ARBA00022980"/>
    </source>
</evidence>
<evidence type="ECO:0000256" key="3">
    <source>
        <dbReference type="ARBA" id="ARBA00022884"/>
    </source>
</evidence>
<dbReference type="SUPFAM" id="SSF54843">
    <property type="entry name" value="Ribosomal protein L22"/>
    <property type="match status" value="1"/>
</dbReference>
<evidence type="ECO:0000256" key="7">
    <source>
        <dbReference type="HAMAP-Rule" id="MF_01331"/>
    </source>
</evidence>
<dbReference type="CDD" id="cd00336">
    <property type="entry name" value="Ribosomal_L22"/>
    <property type="match status" value="1"/>
</dbReference>
<evidence type="ECO:0000256" key="2">
    <source>
        <dbReference type="ARBA" id="ARBA00022730"/>
    </source>
</evidence>
<protein>
    <recommendedName>
        <fullName evidence="6 7">Large ribosomal subunit protein uL22</fullName>
    </recommendedName>
</protein>
<dbReference type="Proteomes" id="UP000218775">
    <property type="component" value="Unassembled WGS sequence"/>
</dbReference>
<keyword evidence="4 7" id="KW-0689">Ribosomal protein</keyword>